<dbReference type="EMBL" id="UZAK01009398">
    <property type="protein sequence ID" value="VDO96665.1"/>
    <property type="molecule type" value="Genomic_DNA"/>
</dbReference>
<keyword evidence="2" id="KW-1185">Reference proteome</keyword>
<gene>
    <name evidence="1" type="ORF">SCUD_LOCUS5570</name>
</gene>
<name>A0A183JS79_9TREM</name>
<accession>A0A183JS79</accession>
<dbReference type="AlphaFoldDB" id="A0A183JS79"/>
<organism evidence="3">
    <name type="scientific">Schistosoma curassoni</name>
    <dbReference type="NCBI Taxonomy" id="6186"/>
    <lineage>
        <taxon>Eukaryota</taxon>
        <taxon>Metazoa</taxon>
        <taxon>Spiralia</taxon>
        <taxon>Lophotrochozoa</taxon>
        <taxon>Platyhelminthes</taxon>
        <taxon>Trematoda</taxon>
        <taxon>Digenea</taxon>
        <taxon>Strigeidida</taxon>
        <taxon>Schistosomatoidea</taxon>
        <taxon>Schistosomatidae</taxon>
        <taxon>Schistosoma</taxon>
    </lineage>
</organism>
<evidence type="ECO:0000313" key="3">
    <source>
        <dbReference type="WBParaSite" id="SCUD_0000556901-mRNA-1"/>
    </source>
</evidence>
<evidence type="ECO:0000313" key="1">
    <source>
        <dbReference type="EMBL" id="VDO96665.1"/>
    </source>
</evidence>
<protein>
    <submittedName>
        <fullName evidence="3">Reverse transcriptase domain-containing protein</fullName>
    </submittedName>
</protein>
<sequence>MIYEELMLNNGGEELMPNLLENMHHAYADLKINLSFNEAQVFWTESNTATGYGIAIESWKLTIASTSITENLLSYTGI</sequence>
<dbReference type="STRING" id="6186.A0A183JS79"/>
<reference evidence="3" key="1">
    <citation type="submission" date="2016-06" db="UniProtKB">
        <authorList>
            <consortium name="WormBaseParasite"/>
        </authorList>
    </citation>
    <scope>IDENTIFICATION</scope>
</reference>
<dbReference type="Proteomes" id="UP000279833">
    <property type="component" value="Unassembled WGS sequence"/>
</dbReference>
<proteinExistence type="predicted"/>
<dbReference type="WBParaSite" id="SCUD_0000556901-mRNA-1">
    <property type="protein sequence ID" value="SCUD_0000556901-mRNA-1"/>
    <property type="gene ID" value="SCUD_0000556901"/>
</dbReference>
<evidence type="ECO:0000313" key="2">
    <source>
        <dbReference type="Proteomes" id="UP000279833"/>
    </source>
</evidence>
<reference evidence="1 2" key="2">
    <citation type="submission" date="2018-11" db="EMBL/GenBank/DDBJ databases">
        <authorList>
            <consortium name="Pathogen Informatics"/>
        </authorList>
    </citation>
    <scope>NUCLEOTIDE SEQUENCE [LARGE SCALE GENOMIC DNA]</scope>
    <source>
        <strain evidence="1">Dakar</strain>
        <strain evidence="2">Dakar, Senegal</strain>
    </source>
</reference>